<evidence type="ECO:0000259" key="1">
    <source>
        <dbReference type="PROSITE" id="PS50835"/>
    </source>
</evidence>
<dbReference type="InterPro" id="IPR013783">
    <property type="entry name" value="Ig-like_fold"/>
</dbReference>
<feature type="domain" description="Ig-like" evidence="1">
    <location>
        <begin position="148"/>
        <end position="182"/>
    </location>
</feature>
<dbReference type="Pfam" id="PF00041">
    <property type="entry name" value="fn3"/>
    <property type="match status" value="1"/>
</dbReference>
<dbReference type="InterPro" id="IPR036179">
    <property type="entry name" value="Ig-like_dom_sf"/>
</dbReference>
<dbReference type="SUPFAM" id="SSF49265">
    <property type="entry name" value="Fibronectin type III"/>
    <property type="match status" value="1"/>
</dbReference>
<dbReference type="InterPro" id="IPR036116">
    <property type="entry name" value="FN3_sf"/>
</dbReference>
<dbReference type="STRING" id="451379.A0A0N5AX09"/>
<keyword evidence="3" id="KW-1185">Reference proteome</keyword>
<name>A0A0N5AX09_9BILA</name>
<dbReference type="Proteomes" id="UP000046393">
    <property type="component" value="Unplaced"/>
</dbReference>
<protein>
    <submittedName>
        <fullName evidence="4">Fibronectin type-III domain-containing protein</fullName>
    </submittedName>
</protein>
<dbReference type="InterPro" id="IPR007110">
    <property type="entry name" value="Ig-like_dom"/>
</dbReference>
<reference evidence="4" key="1">
    <citation type="submission" date="2017-02" db="UniProtKB">
        <authorList>
            <consortium name="WormBaseParasite"/>
        </authorList>
    </citation>
    <scope>IDENTIFICATION</scope>
</reference>
<dbReference type="Gene3D" id="2.60.40.10">
    <property type="entry name" value="Immunoglobulins"/>
    <property type="match status" value="3"/>
</dbReference>
<accession>A0A0N5AX09</accession>
<feature type="domain" description="Fibronectin type-III" evidence="2">
    <location>
        <begin position="352"/>
        <end position="450"/>
    </location>
</feature>
<proteinExistence type="predicted"/>
<dbReference type="SUPFAM" id="SSF57196">
    <property type="entry name" value="EGF/Laminin"/>
    <property type="match status" value="1"/>
</dbReference>
<evidence type="ECO:0000259" key="2">
    <source>
        <dbReference type="PROSITE" id="PS50853"/>
    </source>
</evidence>
<dbReference type="CDD" id="cd00063">
    <property type="entry name" value="FN3"/>
    <property type="match status" value="2"/>
</dbReference>
<organism evidence="3 4">
    <name type="scientific">Syphacia muris</name>
    <dbReference type="NCBI Taxonomy" id="451379"/>
    <lineage>
        <taxon>Eukaryota</taxon>
        <taxon>Metazoa</taxon>
        <taxon>Ecdysozoa</taxon>
        <taxon>Nematoda</taxon>
        <taxon>Chromadorea</taxon>
        <taxon>Rhabditida</taxon>
        <taxon>Spirurina</taxon>
        <taxon>Oxyuridomorpha</taxon>
        <taxon>Oxyuroidea</taxon>
        <taxon>Oxyuridae</taxon>
        <taxon>Syphacia</taxon>
    </lineage>
</organism>
<evidence type="ECO:0000313" key="3">
    <source>
        <dbReference type="Proteomes" id="UP000046393"/>
    </source>
</evidence>
<dbReference type="WBParaSite" id="SMUV_0000947601-mRNA-1">
    <property type="protein sequence ID" value="SMUV_0000947601-mRNA-1"/>
    <property type="gene ID" value="SMUV_0000947601"/>
</dbReference>
<dbReference type="Gene3D" id="2.10.25.10">
    <property type="entry name" value="Laminin"/>
    <property type="match status" value="1"/>
</dbReference>
<dbReference type="PROSITE" id="PS50835">
    <property type="entry name" value="IG_LIKE"/>
    <property type="match status" value="1"/>
</dbReference>
<evidence type="ECO:0000313" key="4">
    <source>
        <dbReference type="WBParaSite" id="SMUV_0000947601-mRNA-1"/>
    </source>
</evidence>
<feature type="domain" description="Fibronectin type-III" evidence="2">
    <location>
        <begin position="243"/>
        <end position="349"/>
    </location>
</feature>
<dbReference type="SMART" id="SM00060">
    <property type="entry name" value="FN3"/>
    <property type="match status" value="2"/>
</dbReference>
<dbReference type="SUPFAM" id="SSF48726">
    <property type="entry name" value="Immunoglobulin"/>
    <property type="match status" value="1"/>
</dbReference>
<sequence length="450" mass="52459">MYSFPYYNCTVDSFQREWNLGKSALRSYPDKSYYFLQYECEYGYEFLDEIKLLFCSHGNWLPKTLPKCVGKGACRRKNGGCSHKCHAKNNVEVECSCPKGMILGLDGRQCLSIPYQDDTDEDCKCFPKKNSNVMSCYCQKDRIPIGPPDVSITSEEPHEVIPGESLILTCKAESYMTPKIEWETSPQLQVQTLNEIPSEWMDKKFLSKRTKFSNISQNTIVSCVGRSIIGENRTKYEIKIKEPGAAPHVSYILTDGQRAFIWWQDPVVQTCPTKMCFIYYTTNRNNRLELWHRLSVEGIPLLSYFLADMPAFVLRDLMPNTEYFFRLRRYSGFGFGSYGPILSFKTSDAAMHNEPVILKKEINQNTVRIIWEPPPKYISNYIREYTIYYSNDLHIPLYLQYSKSVPSTEREITIRNLEPLTDYYILLKPQHHIQHFYPENSGVFDHFRTS</sequence>
<dbReference type="PROSITE" id="PS50853">
    <property type="entry name" value="FN3"/>
    <property type="match status" value="2"/>
</dbReference>
<dbReference type="InterPro" id="IPR003961">
    <property type="entry name" value="FN3_dom"/>
</dbReference>
<dbReference type="AlphaFoldDB" id="A0A0N5AX09"/>